<evidence type="ECO:0000313" key="10">
    <source>
        <dbReference type="EMBL" id="MDV2687588.1"/>
    </source>
</evidence>
<keyword evidence="4 9" id="KW-0812">Transmembrane</keyword>
<dbReference type="InterPro" id="IPR004623">
    <property type="entry name" value="KdpA"/>
</dbReference>
<accession>A0ABU3XJW9</accession>
<evidence type="ECO:0000256" key="1">
    <source>
        <dbReference type="ARBA" id="ARBA00022448"/>
    </source>
</evidence>
<sequence>IKHLGTNGGGFFGANSSHPFENPSPITNVLEIMMMWCIPASLTYTFGKFAKNQKQGWVIFSSMLILFVGFLALVYYSESQ</sequence>
<evidence type="ECO:0000256" key="2">
    <source>
        <dbReference type="ARBA" id="ARBA00022475"/>
    </source>
</evidence>
<keyword evidence="2" id="KW-1003">Cell membrane</keyword>
<keyword evidence="6 9" id="KW-1133">Transmembrane helix</keyword>
<feature type="transmembrane region" description="Helical" evidence="9">
    <location>
        <begin position="26"/>
        <end position="45"/>
    </location>
</feature>
<evidence type="ECO:0000256" key="7">
    <source>
        <dbReference type="ARBA" id="ARBA00023065"/>
    </source>
</evidence>
<dbReference type="PANTHER" id="PTHR30607:SF2">
    <property type="entry name" value="POTASSIUM-TRANSPORTING ATPASE POTASSIUM-BINDING SUBUNIT"/>
    <property type="match status" value="1"/>
</dbReference>
<feature type="non-terminal residue" evidence="10">
    <location>
        <position position="1"/>
    </location>
</feature>
<evidence type="ECO:0000256" key="9">
    <source>
        <dbReference type="SAM" id="Phobius"/>
    </source>
</evidence>
<keyword evidence="7" id="KW-0406">Ion transport</keyword>
<dbReference type="EMBL" id="JAWJBA010000940">
    <property type="protein sequence ID" value="MDV2687588.1"/>
    <property type="molecule type" value="Genomic_DNA"/>
</dbReference>
<dbReference type="Proteomes" id="UP001287282">
    <property type="component" value="Unassembled WGS sequence"/>
</dbReference>
<evidence type="ECO:0000256" key="3">
    <source>
        <dbReference type="ARBA" id="ARBA00022538"/>
    </source>
</evidence>
<dbReference type="PANTHER" id="PTHR30607">
    <property type="entry name" value="POTASSIUM-TRANSPORTING ATPASE A CHAIN"/>
    <property type="match status" value="1"/>
</dbReference>
<proteinExistence type="predicted"/>
<keyword evidence="1" id="KW-0813">Transport</keyword>
<keyword evidence="5" id="KW-0630">Potassium</keyword>
<keyword evidence="11" id="KW-1185">Reference proteome</keyword>
<keyword evidence="8 9" id="KW-0472">Membrane</keyword>
<gene>
    <name evidence="10" type="ORF">RYX56_24880</name>
</gene>
<protein>
    <submittedName>
        <fullName evidence="10">Potassium-transporting ATPase subunit KdpA</fullName>
    </submittedName>
</protein>
<evidence type="ECO:0000256" key="5">
    <source>
        <dbReference type="ARBA" id="ARBA00022958"/>
    </source>
</evidence>
<feature type="transmembrane region" description="Helical" evidence="9">
    <location>
        <begin position="57"/>
        <end position="76"/>
    </location>
</feature>
<dbReference type="RefSeq" id="WP_317124457.1">
    <property type="nucleotide sequence ID" value="NZ_JAWJBA010000940.1"/>
</dbReference>
<name>A0ABU3XJW9_9BACI</name>
<keyword evidence="3" id="KW-0633">Potassium transport</keyword>
<organism evidence="10 11">
    <name type="scientific">Alkalihalophilus lindianensis</name>
    <dbReference type="NCBI Taxonomy" id="1630542"/>
    <lineage>
        <taxon>Bacteria</taxon>
        <taxon>Bacillati</taxon>
        <taxon>Bacillota</taxon>
        <taxon>Bacilli</taxon>
        <taxon>Bacillales</taxon>
        <taxon>Bacillaceae</taxon>
        <taxon>Alkalihalophilus</taxon>
    </lineage>
</organism>
<comment type="caution">
    <text evidence="10">The sequence shown here is derived from an EMBL/GenBank/DDBJ whole genome shotgun (WGS) entry which is preliminary data.</text>
</comment>
<reference evidence="10 11" key="1">
    <citation type="submission" date="2023-10" db="EMBL/GenBank/DDBJ databases">
        <title>Screening of Alkalihalobacillus lindianensis BZ-TG-R113 and Its Alleviation of Salt Stress on Rapeseed Growth.</title>
        <authorList>
            <person name="Zhao B."/>
            <person name="Guo T."/>
        </authorList>
    </citation>
    <scope>NUCLEOTIDE SEQUENCE [LARGE SCALE GENOMIC DNA]</scope>
    <source>
        <strain evidence="10 11">BZ-TG-R113</strain>
    </source>
</reference>
<evidence type="ECO:0000256" key="4">
    <source>
        <dbReference type="ARBA" id="ARBA00022692"/>
    </source>
</evidence>
<feature type="non-terminal residue" evidence="10">
    <location>
        <position position="80"/>
    </location>
</feature>
<evidence type="ECO:0000313" key="11">
    <source>
        <dbReference type="Proteomes" id="UP001287282"/>
    </source>
</evidence>
<evidence type="ECO:0000256" key="8">
    <source>
        <dbReference type="ARBA" id="ARBA00023136"/>
    </source>
</evidence>
<dbReference type="Pfam" id="PF03814">
    <property type="entry name" value="KdpA"/>
    <property type="match status" value="1"/>
</dbReference>
<evidence type="ECO:0000256" key="6">
    <source>
        <dbReference type="ARBA" id="ARBA00022989"/>
    </source>
</evidence>